<sequence length="210" mass="22471">MSETAAQRTLASGSFNTEMEVKKSRFLGHAKHVENWSEAQTYIDEVKALHPKARHWCYAACFGVNPVSARCSDDGEPTGTAGQPILNAINGEELSDVVCVVVRYSGGIKLGAGGLIRTYGAAARLVLREAPVDILIPKSTFRVKISDAGYVGSIYDCVSKVSGGVTSGDEYGADGSLSVSITCDLEEFDRLQGGLRDATRGSIEFLEEEE</sequence>
<dbReference type="Pfam" id="PF01205">
    <property type="entry name" value="Impact_N"/>
    <property type="match status" value="1"/>
</dbReference>
<dbReference type="GO" id="GO:0006446">
    <property type="term" value="P:regulation of translational initiation"/>
    <property type="evidence" value="ECO:0007669"/>
    <property type="project" value="TreeGrafter"/>
</dbReference>
<dbReference type="InterPro" id="IPR023582">
    <property type="entry name" value="Impact"/>
</dbReference>
<reference evidence="3" key="1">
    <citation type="submission" date="2023-08" db="EMBL/GenBank/DDBJ databases">
        <authorList>
            <person name="Audoor S."/>
            <person name="Bilcke G."/>
        </authorList>
    </citation>
    <scope>NUCLEOTIDE SEQUENCE</scope>
</reference>
<dbReference type="InterPro" id="IPR020568">
    <property type="entry name" value="Ribosomal_Su5_D2-typ_SF"/>
</dbReference>
<feature type="domain" description="Impact N-terminal" evidence="2">
    <location>
        <begin position="22"/>
        <end position="127"/>
    </location>
</feature>
<dbReference type="Proteomes" id="UP001295423">
    <property type="component" value="Unassembled WGS sequence"/>
</dbReference>
<comment type="similarity">
    <text evidence="1">Belongs to the IMPACT family.</text>
</comment>
<dbReference type="EMBL" id="CAKOGP040000424">
    <property type="protein sequence ID" value="CAJ1934963.1"/>
    <property type="molecule type" value="Genomic_DNA"/>
</dbReference>
<dbReference type="PANTHER" id="PTHR16301">
    <property type="entry name" value="IMPACT-RELATED"/>
    <property type="match status" value="1"/>
</dbReference>
<organism evidence="3 4">
    <name type="scientific">Cylindrotheca closterium</name>
    <dbReference type="NCBI Taxonomy" id="2856"/>
    <lineage>
        <taxon>Eukaryota</taxon>
        <taxon>Sar</taxon>
        <taxon>Stramenopiles</taxon>
        <taxon>Ochrophyta</taxon>
        <taxon>Bacillariophyta</taxon>
        <taxon>Bacillariophyceae</taxon>
        <taxon>Bacillariophycidae</taxon>
        <taxon>Bacillariales</taxon>
        <taxon>Bacillariaceae</taxon>
        <taxon>Cylindrotheca</taxon>
    </lineage>
</organism>
<dbReference type="SUPFAM" id="SSF54211">
    <property type="entry name" value="Ribosomal protein S5 domain 2-like"/>
    <property type="match status" value="1"/>
</dbReference>
<protein>
    <recommendedName>
        <fullName evidence="2">Impact N-terminal domain-containing protein</fullName>
    </recommendedName>
</protein>
<dbReference type="InterPro" id="IPR036956">
    <property type="entry name" value="Impact_N_sf"/>
</dbReference>
<dbReference type="PANTHER" id="PTHR16301:SF20">
    <property type="entry name" value="IMPACT FAMILY MEMBER YIGZ"/>
    <property type="match status" value="1"/>
</dbReference>
<dbReference type="GO" id="GO:0005737">
    <property type="term" value="C:cytoplasm"/>
    <property type="evidence" value="ECO:0007669"/>
    <property type="project" value="TreeGrafter"/>
</dbReference>
<evidence type="ECO:0000259" key="2">
    <source>
        <dbReference type="Pfam" id="PF01205"/>
    </source>
</evidence>
<evidence type="ECO:0000313" key="3">
    <source>
        <dbReference type="EMBL" id="CAJ1934963.1"/>
    </source>
</evidence>
<evidence type="ECO:0000313" key="4">
    <source>
        <dbReference type="Proteomes" id="UP001295423"/>
    </source>
</evidence>
<comment type="caution">
    <text evidence="3">The sequence shown here is derived from an EMBL/GenBank/DDBJ whole genome shotgun (WGS) entry which is preliminary data.</text>
</comment>
<dbReference type="AlphaFoldDB" id="A0AAD2CL17"/>
<keyword evidence="4" id="KW-1185">Reference proteome</keyword>
<proteinExistence type="inferred from homology"/>
<dbReference type="Gene3D" id="3.30.230.30">
    <property type="entry name" value="Impact, N-terminal domain"/>
    <property type="match status" value="1"/>
</dbReference>
<gene>
    <name evidence="3" type="ORF">CYCCA115_LOCUS4300</name>
</gene>
<name>A0AAD2CL17_9STRA</name>
<dbReference type="InterPro" id="IPR001498">
    <property type="entry name" value="Impact_N"/>
</dbReference>
<accession>A0AAD2CL17</accession>
<evidence type="ECO:0000256" key="1">
    <source>
        <dbReference type="ARBA" id="ARBA00007665"/>
    </source>
</evidence>